<keyword evidence="12" id="KW-1185">Reference proteome</keyword>
<keyword evidence="6" id="KW-0378">Hydrolase</keyword>
<dbReference type="OrthoDB" id="2019149at2759"/>
<dbReference type="AlphaFoldDB" id="A0A660KRQ8"/>
<dbReference type="Gene3D" id="1.20.140.40">
    <property type="entry name" value="Invertase/pectin methylesterase inhibitor family protein"/>
    <property type="match status" value="1"/>
</dbReference>
<evidence type="ECO:0000313" key="11">
    <source>
        <dbReference type="EMBL" id="KAE8036909.1"/>
    </source>
</evidence>
<dbReference type="Proteomes" id="UP000327013">
    <property type="component" value="Chromosome 4"/>
</dbReference>
<dbReference type="Gene3D" id="2.160.20.10">
    <property type="entry name" value="Single-stranded right-handed beta-helix, Pectin lyase-like"/>
    <property type="match status" value="1"/>
</dbReference>
<evidence type="ECO:0000256" key="1">
    <source>
        <dbReference type="ARBA" id="ARBA00004191"/>
    </source>
</evidence>
<keyword evidence="5" id="KW-0134">Cell wall</keyword>
<dbReference type="GO" id="GO:0004857">
    <property type="term" value="F:enzyme inhibitor activity"/>
    <property type="evidence" value="ECO:0007669"/>
    <property type="project" value="InterPro"/>
</dbReference>
<keyword evidence="9" id="KW-0732">Signal</keyword>
<evidence type="ECO:0000256" key="8">
    <source>
        <dbReference type="SAM" id="MobiDB-lite"/>
    </source>
</evidence>
<comment type="similarity">
    <text evidence="4">In the C-terminal section; belongs to the pectinesterase family.</text>
</comment>
<organism evidence="11 12">
    <name type="scientific">Carpinus fangiana</name>
    <dbReference type="NCBI Taxonomy" id="176857"/>
    <lineage>
        <taxon>Eukaryota</taxon>
        <taxon>Viridiplantae</taxon>
        <taxon>Streptophyta</taxon>
        <taxon>Embryophyta</taxon>
        <taxon>Tracheophyta</taxon>
        <taxon>Spermatophyta</taxon>
        <taxon>Magnoliopsida</taxon>
        <taxon>eudicotyledons</taxon>
        <taxon>Gunneridae</taxon>
        <taxon>Pentapetalae</taxon>
        <taxon>rosids</taxon>
        <taxon>fabids</taxon>
        <taxon>Fagales</taxon>
        <taxon>Betulaceae</taxon>
        <taxon>Carpinus</taxon>
    </lineage>
</organism>
<dbReference type="InterPro" id="IPR035513">
    <property type="entry name" value="Invertase/methylesterase_inhib"/>
</dbReference>
<dbReference type="GO" id="GO:0030599">
    <property type="term" value="F:pectinesterase activity"/>
    <property type="evidence" value="ECO:0007669"/>
    <property type="project" value="InterPro"/>
</dbReference>
<evidence type="ECO:0000256" key="5">
    <source>
        <dbReference type="ARBA" id="ARBA00022512"/>
    </source>
</evidence>
<protein>
    <recommendedName>
        <fullName evidence="10">Pectinesterase inhibitor domain-containing protein</fullName>
    </recommendedName>
</protein>
<dbReference type="Pfam" id="PF01095">
    <property type="entry name" value="Pectinesterase"/>
    <property type="match status" value="1"/>
</dbReference>
<reference evidence="11 12" key="1">
    <citation type="submission" date="2019-06" db="EMBL/GenBank/DDBJ databases">
        <title>A chromosomal-level reference genome of Carpinus fangiana (Coryloideae, Betulaceae).</title>
        <authorList>
            <person name="Yang X."/>
            <person name="Wang Z."/>
            <person name="Zhang L."/>
            <person name="Hao G."/>
            <person name="Liu J."/>
            <person name="Yang Y."/>
        </authorList>
    </citation>
    <scope>NUCLEOTIDE SEQUENCE [LARGE SCALE GENOMIC DNA]</scope>
    <source>
        <strain evidence="11">Cfa_2016G</strain>
        <tissue evidence="11">Leaf</tissue>
    </source>
</reference>
<evidence type="ECO:0000256" key="6">
    <source>
        <dbReference type="ARBA" id="ARBA00022801"/>
    </source>
</evidence>
<keyword evidence="7" id="KW-0063">Aspartyl esterase</keyword>
<keyword evidence="5" id="KW-0964">Secreted</keyword>
<dbReference type="SUPFAM" id="SSF101148">
    <property type="entry name" value="Plant invertase/pectin methylesterase inhibitor"/>
    <property type="match status" value="1"/>
</dbReference>
<feature type="region of interest" description="Disordered" evidence="8">
    <location>
        <begin position="199"/>
        <end position="230"/>
    </location>
</feature>
<dbReference type="NCBIfam" id="TIGR01614">
    <property type="entry name" value="PME_inhib"/>
    <property type="match status" value="1"/>
</dbReference>
<comment type="similarity">
    <text evidence="3">In the N-terminal section; belongs to the PMEI family.</text>
</comment>
<dbReference type="CDD" id="cd15798">
    <property type="entry name" value="PMEI-like_3"/>
    <property type="match status" value="1"/>
</dbReference>
<evidence type="ECO:0000256" key="4">
    <source>
        <dbReference type="ARBA" id="ARBA00007786"/>
    </source>
</evidence>
<dbReference type="GO" id="GO:0045490">
    <property type="term" value="P:pectin catabolic process"/>
    <property type="evidence" value="ECO:0007669"/>
    <property type="project" value="UniProtKB-UniPathway"/>
</dbReference>
<comment type="pathway">
    <text evidence="2">Glycan metabolism; pectin degradation; 2-dehydro-3-deoxy-D-gluconate from pectin: step 1/5.</text>
</comment>
<evidence type="ECO:0000259" key="10">
    <source>
        <dbReference type="SMART" id="SM00856"/>
    </source>
</evidence>
<dbReference type="InterPro" id="IPR011050">
    <property type="entry name" value="Pectin_lyase_fold/virulence"/>
</dbReference>
<dbReference type="UniPathway" id="UPA00545">
    <property type="reaction ID" value="UER00823"/>
</dbReference>
<dbReference type="SUPFAM" id="SSF51126">
    <property type="entry name" value="Pectin lyase-like"/>
    <property type="match status" value="1"/>
</dbReference>
<gene>
    <name evidence="11" type="ORF">FH972_009541</name>
</gene>
<dbReference type="Pfam" id="PF04043">
    <property type="entry name" value="PMEI"/>
    <property type="match status" value="1"/>
</dbReference>
<comment type="subcellular location">
    <subcellularLocation>
        <location evidence="1">Secreted</location>
        <location evidence="1">Cell wall</location>
    </subcellularLocation>
</comment>
<evidence type="ECO:0000256" key="3">
    <source>
        <dbReference type="ARBA" id="ARBA00006027"/>
    </source>
</evidence>
<feature type="chain" id="PRO_5024985341" description="Pectinesterase inhibitor domain-containing protein" evidence="9">
    <location>
        <begin position="22"/>
        <end position="573"/>
    </location>
</feature>
<accession>A0A660KRQ8</accession>
<dbReference type="InterPro" id="IPR000070">
    <property type="entry name" value="Pectinesterase_cat"/>
</dbReference>
<sequence>MVVLGISLIVIAAVVIGVVAGIDRPGDSNSDKMTQTESLDSVCGQTDYKQTCTASLQPAGMKAAVISYFRVAVNATLTAMAHAMKMVKADADAVSLDHESEKMALEDCIELIGLCMEELQSVITIFINSTTSTSFHYDSGDIRSSLSAVLSYQIACIEGLKESRSTSDNVDQILQKPTELTSNALAIIYEYSENDDAAADPQAAAAAMPPPPPPATSNDPIGPVGRQLLESGGGQMKPDAVVAKDKSGQYASIAAALNAYPNGHKGRYLIYVKSGVYEENVIIAKNTTQIFMYGDGLDKTIISGRDHFRGHGTTTYRRATLSVIGDGFICKDIGIKVPEKSRGKSMAAAVKMQSDRAAFFNCRINGSATSNIYALANRQLLVGCEIYGVTNIIRGDGAVVIQRSKIILTPPSSSSENNNNYNIIIALQGRSDRWESSGFVIQACTIRRDESYIYSPRSGVVVGKGGAYLGMAVANYSRTIVMESSLGDLIHPDGWYWDNNKKYAIENVTFAEYENMGPGSAATNSNINRSIHVISNSSDAMRYTAGRFIQAQNWFNGTLVPPFKPGLVFHNKR</sequence>
<feature type="signal peptide" evidence="9">
    <location>
        <begin position="1"/>
        <end position="21"/>
    </location>
</feature>
<evidence type="ECO:0000256" key="7">
    <source>
        <dbReference type="ARBA" id="ARBA00023085"/>
    </source>
</evidence>
<evidence type="ECO:0000256" key="9">
    <source>
        <dbReference type="SAM" id="SignalP"/>
    </source>
</evidence>
<evidence type="ECO:0000313" key="12">
    <source>
        <dbReference type="Proteomes" id="UP000327013"/>
    </source>
</evidence>
<proteinExistence type="inferred from homology"/>
<feature type="domain" description="Pectinesterase inhibitor" evidence="10">
    <location>
        <begin position="34"/>
        <end position="187"/>
    </location>
</feature>
<evidence type="ECO:0000256" key="2">
    <source>
        <dbReference type="ARBA" id="ARBA00005184"/>
    </source>
</evidence>
<dbReference type="InterPro" id="IPR006501">
    <property type="entry name" value="Pectinesterase_inhib_dom"/>
</dbReference>
<name>A0A660KRQ8_9ROSI</name>
<dbReference type="SMART" id="SM00856">
    <property type="entry name" value="PMEI"/>
    <property type="match status" value="1"/>
</dbReference>
<dbReference type="InterPro" id="IPR012334">
    <property type="entry name" value="Pectin_lyas_fold"/>
</dbReference>
<dbReference type="GO" id="GO:0042545">
    <property type="term" value="P:cell wall modification"/>
    <property type="evidence" value="ECO:0007669"/>
    <property type="project" value="InterPro"/>
</dbReference>
<dbReference type="EMBL" id="CM017324">
    <property type="protein sequence ID" value="KAE8036909.1"/>
    <property type="molecule type" value="Genomic_DNA"/>
</dbReference>
<dbReference type="PANTHER" id="PTHR31707">
    <property type="entry name" value="PECTINESTERASE"/>
    <property type="match status" value="1"/>
</dbReference>